<dbReference type="InterPro" id="IPR036390">
    <property type="entry name" value="WH_DNA-bd_sf"/>
</dbReference>
<feature type="domain" description="Cyclic nucleotide-binding" evidence="4">
    <location>
        <begin position="14"/>
        <end position="84"/>
    </location>
</feature>
<dbReference type="InterPro" id="IPR018490">
    <property type="entry name" value="cNMP-bd_dom_sf"/>
</dbReference>
<comment type="caution">
    <text evidence="6">The sequence shown here is derived from an EMBL/GenBank/DDBJ whole genome shotgun (WGS) entry which is preliminary data.</text>
</comment>
<dbReference type="InterPro" id="IPR000595">
    <property type="entry name" value="cNMP-bd_dom"/>
</dbReference>
<keyword evidence="1" id="KW-0805">Transcription regulation</keyword>
<keyword evidence="2" id="KW-0238">DNA-binding</keyword>
<dbReference type="CDD" id="cd00092">
    <property type="entry name" value="HTH_CRP"/>
    <property type="match status" value="1"/>
</dbReference>
<dbReference type="PROSITE" id="PS51063">
    <property type="entry name" value="HTH_CRP_2"/>
    <property type="match status" value="1"/>
</dbReference>
<organism evidence="6 7">
    <name type="scientific">Caballeronia pedi</name>
    <dbReference type="NCBI Taxonomy" id="1777141"/>
    <lineage>
        <taxon>Bacteria</taxon>
        <taxon>Pseudomonadati</taxon>
        <taxon>Pseudomonadota</taxon>
        <taxon>Betaproteobacteria</taxon>
        <taxon>Burkholderiales</taxon>
        <taxon>Burkholderiaceae</taxon>
        <taxon>Caballeronia</taxon>
    </lineage>
</organism>
<dbReference type="InterPro" id="IPR050397">
    <property type="entry name" value="Env_Response_Regulators"/>
</dbReference>
<dbReference type="Pfam" id="PF13545">
    <property type="entry name" value="HTH_Crp_2"/>
    <property type="match status" value="1"/>
</dbReference>
<proteinExistence type="predicted"/>
<dbReference type="PANTHER" id="PTHR24567">
    <property type="entry name" value="CRP FAMILY TRANSCRIPTIONAL REGULATORY PROTEIN"/>
    <property type="match status" value="1"/>
</dbReference>
<feature type="domain" description="HTH crp-type" evidence="5">
    <location>
        <begin position="148"/>
        <end position="221"/>
    </location>
</feature>
<dbReference type="Proteomes" id="UP000054911">
    <property type="component" value="Unassembled WGS sequence"/>
</dbReference>
<evidence type="ECO:0000313" key="7">
    <source>
        <dbReference type="Proteomes" id="UP000054911"/>
    </source>
</evidence>
<dbReference type="CDD" id="cd00038">
    <property type="entry name" value="CAP_ED"/>
    <property type="match status" value="1"/>
</dbReference>
<gene>
    <name evidence="6" type="ORF">AWB80_06744</name>
</gene>
<dbReference type="SUPFAM" id="SSF46785">
    <property type="entry name" value="Winged helix' DNA-binding domain"/>
    <property type="match status" value="1"/>
</dbReference>
<dbReference type="GO" id="GO:0003677">
    <property type="term" value="F:DNA binding"/>
    <property type="evidence" value="ECO:0007669"/>
    <property type="project" value="UniProtKB-KW"/>
</dbReference>
<dbReference type="GO" id="GO:0003700">
    <property type="term" value="F:DNA-binding transcription factor activity"/>
    <property type="evidence" value="ECO:0007669"/>
    <property type="project" value="TreeGrafter"/>
</dbReference>
<reference evidence="6" key="1">
    <citation type="submission" date="2016-01" db="EMBL/GenBank/DDBJ databases">
        <authorList>
            <person name="Peeters C."/>
        </authorList>
    </citation>
    <scope>NUCLEOTIDE SEQUENCE [LARGE SCALE GENOMIC DNA]</scope>
    <source>
        <strain evidence="6">LMG 29323</strain>
    </source>
</reference>
<accession>A0A158DGM6</accession>
<dbReference type="InterPro" id="IPR012318">
    <property type="entry name" value="HTH_CRP"/>
</dbReference>
<sequence>MPCCSRCSLDRFCVPEGMSREEISILDIEIHERIRIRKGQTLYRQGDPLTSVYAIRSGMLKTLTSSADGRVHITGFHIQGDLVGLDSFDEVRYASDAIALEDSDVCVIHVENLAMLAIRAPFLQQQLLRMTSREVRKDHVMLLSLGSMSAGERVATFLVNLSERFAARGYSSSEFYLRMTREDIGNHLGIKLETVSRLLSKMMDRGLIQVRHRHVKLLNVAELKARTHLSEQWDSRASGVPSADDCAN</sequence>
<evidence type="ECO:0000256" key="2">
    <source>
        <dbReference type="ARBA" id="ARBA00023125"/>
    </source>
</evidence>
<dbReference type="SUPFAM" id="SSF51206">
    <property type="entry name" value="cAMP-binding domain-like"/>
    <property type="match status" value="1"/>
</dbReference>
<dbReference type="SMART" id="SM00419">
    <property type="entry name" value="HTH_CRP"/>
    <property type="match status" value="1"/>
</dbReference>
<evidence type="ECO:0000259" key="5">
    <source>
        <dbReference type="PROSITE" id="PS51063"/>
    </source>
</evidence>
<dbReference type="PANTHER" id="PTHR24567:SF75">
    <property type="entry name" value="FUMARATE AND NITRATE REDUCTION REGULATORY PROTEIN"/>
    <property type="match status" value="1"/>
</dbReference>
<dbReference type="AlphaFoldDB" id="A0A158DGM6"/>
<name>A0A158DGM6_9BURK</name>
<dbReference type="GO" id="GO:0005829">
    <property type="term" value="C:cytosol"/>
    <property type="evidence" value="ECO:0007669"/>
    <property type="project" value="TreeGrafter"/>
</dbReference>
<evidence type="ECO:0000259" key="4">
    <source>
        <dbReference type="PROSITE" id="PS50042"/>
    </source>
</evidence>
<evidence type="ECO:0000256" key="3">
    <source>
        <dbReference type="ARBA" id="ARBA00023163"/>
    </source>
</evidence>
<protein>
    <submittedName>
        <fullName evidence="6">Crp/FNR family transcriptional regulator</fullName>
    </submittedName>
</protein>
<evidence type="ECO:0000313" key="6">
    <source>
        <dbReference type="EMBL" id="SAK92967.1"/>
    </source>
</evidence>
<dbReference type="PROSITE" id="PS50042">
    <property type="entry name" value="CNMP_BINDING_3"/>
    <property type="match status" value="1"/>
</dbReference>
<dbReference type="Gene3D" id="1.10.10.10">
    <property type="entry name" value="Winged helix-like DNA-binding domain superfamily/Winged helix DNA-binding domain"/>
    <property type="match status" value="1"/>
</dbReference>
<dbReference type="Pfam" id="PF00027">
    <property type="entry name" value="cNMP_binding"/>
    <property type="match status" value="1"/>
</dbReference>
<dbReference type="EMBL" id="FCOE02000037">
    <property type="protein sequence ID" value="SAK92967.1"/>
    <property type="molecule type" value="Genomic_DNA"/>
</dbReference>
<dbReference type="FunFam" id="1.10.10.10:FF:000028">
    <property type="entry name" value="Fumarate/nitrate reduction transcriptional regulator Fnr"/>
    <property type="match status" value="1"/>
</dbReference>
<keyword evidence="3" id="KW-0804">Transcription</keyword>
<evidence type="ECO:0000256" key="1">
    <source>
        <dbReference type="ARBA" id="ARBA00023015"/>
    </source>
</evidence>
<dbReference type="SMART" id="SM00100">
    <property type="entry name" value="cNMP"/>
    <property type="match status" value="1"/>
</dbReference>
<dbReference type="InterPro" id="IPR036388">
    <property type="entry name" value="WH-like_DNA-bd_sf"/>
</dbReference>
<dbReference type="InterPro" id="IPR014710">
    <property type="entry name" value="RmlC-like_jellyroll"/>
</dbReference>
<dbReference type="STRING" id="1777141.AWB80_06744"/>
<dbReference type="Gene3D" id="2.60.120.10">
    <property type="entry name" value="Jelly Rolls"/>
    <property type="match status" value="1"/>
</dbReference>
<keyword evidence="7" id="KW-1185">Reference proteome</keyword>
<dbReference type="PRINTS" id="PR00034">
    <property type="entry name" value="HTHCRP"/>
</dbReference>